<feature type="region of interest" description="Disordered" evidence="2">
    <location>
        <begin position="212"/>
        <end position="231"/>
    </location>
</feature>
<dbReference type="InterPro" id="IPR000157">
    <property type="entry name" value="TIR_dom"/>
</dbReference>
<dbReference type="PANTHER" id="PTHR11017">
    <property type="entry name" value="LEUCINE-RICH REPEAT-CONTAINING PROTEIN"/>
    <property type="match status" value="1"/>
</dbReference>
<sequence>MERGNTIGPELVQAIRESRVLILVLSKKYASSSWCLDELVEILKCKEAPGQSVMTIFYDVDPSDVRKQRGDFGSTFMKTCLGKAESEKKRWIEALAYVATIAGEHSLNWEDEAKMIEKIATDVSNKLNITPSKDFDGMVGMEAHLRNVNSYLHLDCDEVKMIGILGPAGIVEAEEIHNVMANETGTGSVVGISFDMSKISDFSNVSLSLSCQPANSRGSGKEFSPFQTSRK</sequence>
<dbReference type="FunFam" id="3.40.50.10140:FF:000007">
    <property type="entry name" value="Disease resistance protein (TIR-NBS-LRR class)"/>
    <property type="match status" value="1"/>
</dbReference>
<dbReference type="Gene3D" id="3.40.50.10140">
    <property type="entry name" value="Toll/interleukin-1 receptor homology (TIR) domain"/>
    <property type="match status" value="1"/>
</dbReference>
<dbReference type="InterPro" id="IPR044974">
    <property type="entry name" value="Disease_R_plants"/>
</dbReference>
<protein>
    <recommendedName>
        <fullName evidence="3">TIR domain-containing protein</fullName>
    </recommendedName>
</protein>
<feature type="domain" description="TIR" evidence="3">
    <location>
        <begin position="1"/>
        <end position="127"/>
    </location>
</feature>
<proteinExistence type="predicted"/>
<keyword evidence="1" id="KW-0520">NAD</keyword>
<dbReference type="Pfam" id="PF01582">
    <property type="entry name" value="TIR"/>
    <property type="match status" value="1"/>
</dbReference>
<dbReference type="SMART" id="SM00255">
    <property type="entry name" value="TIR"/>
    <property type="match status" value="1"/>
</dbReference>
<dbReference type="PROSITE" id="PS50104">
    <property type="entry name" value="TIR"/>
    <property type="match status" value="1"/>
</dbReference>
<evidence type="ECO:0000256" key="2">
    <source>
        <dbReference type="SAM" id="MobiDB-lite"/>
    </source>
</evidence>
<dbReference type="InterPro" id="IPR035897">
    <property type="entry name" value="Toll_tir_struct_dom_sf"/>
</dbReference>
<dbReference type="OrthoDB" id="1109770at2759"/>
<dbReference type="Gramene" id="KFK44970">
    <property type="protein sequence ID" value="KFK44970"/>
    <property type="gene ID" value="AALP_AA1G327000"/>
</dbReference>
<evidence type="ECO:0000313" key="4">
    <source>
        <dbReference type="EMBL" id="KFK44970.1"/>
    </source>
</evidence>
<gene>
    <name evidence="4" type="ordered locus">AALP_Aa1g327000</name>
</gene>
<evidence type="ECO:0000313" key="5">
    <source>
        <dbReference type="Proteomes" id="UP000029120"/>
    </source>
</evidence>
<evidence type="ECO:0000256" key="1">
    <source>
        <dbReference type="ARBA" id="ARBA00023027"/>
    </source>
</evidence>
<dbReference type="EMBL" id="CM002869">
    <property type="protein sequence ID" value="KFK44970.1"/>
    <property type="molecule type" value="Genomic_DNA"/>
</dbReference>
<dbReference type="Proteomes" id="UP000029120">
    <property type="component" value="Chromosome 1"/>
</dbReference>
<reference evidence="5" key="1">
    <citation type="journal article" date="2015" name="Nat. Plants">
        <title>Genome expansion of Arabis alpina linked with retrotransposition and reduced symmetric DNA methylation.</title>
        <authorList>
            <person name="Willing E.M."/>
            <person name="Rawat V."/>
            <person name="Mandakova T."/>
            <person name="Maumus F."/>
            <person name="James G.V."/>
            <person name="Nordstroem K.J."/>
            <person name="Becker C."/>
            <person name="Warthmann N."/>
            <person name="Chica C."/>
            <person name="Szarzynska B."/>
            <person name="Zytnicki M."/>
            <person name="Albani M.C."/>
            <person name="Kiefer C."/>
            <person name="Bergonzi S."/>
            <person name="Castaings L."/>
            <person name="Mateos J.L."/>
            <person name="Berns M.C."/>
            <person name="Bujdoso N."/>
            <person name="Piofczyk T."/>
            <person name="de Lorenzo L."/>
            <person name="Barrero-Sicilia C."/>
            <person name="Mateos I."/>
            <person name="Piednoel M."/>
            <person name="Hagmann J."/>
            <person name="Chen-Min-Tao R."/>
            <person name="Iglesias-Fernandez R."/>
            <person name="Schuster S.C."/>
            <person name="Alonso-Blanco C."/>
            <person name="Roudier F."/>
            <person name="Carbonero P."/>
            <person name="Paz-Ares J."/>
            <person name="Davis S.J."/>
            <person name="Pecinka A."/>
            <person name="Quesneville H."/>
            <person name="Colot V."/>
            <person name="Lysak M.A."/>
            <person name="Weigel D."/>
            <person name="Coupland G."/>
            <person name="Schneeberger K."/>
        </authorList>
    </citation>
    <scope>NUCLEOTIDE SEQUENCE [LARGE SCALE GENOMIC DNA]</scope>
    <source>
        <strain evidence="5">cv. Pajares</strain>
    </source>
</reference>
<dbReference type="AlphaFoldDB" id="A0A087HS68"/>
<name>A0A087HS68_ARAAL</name>
<dbReference type="GO" id="GO:0007165">
    <property type="term" value="P:signal transduction"/>
    <property type="evidence" value="ECO:0007669"/>
    <property type="project" value="InterPro"/>
</dbReference>
<dbReference type="PANTHER" id="PTHR11017:SF542">
    <property type="entry name" value="DISEASE RESISTANCE PROTEIN (TIR-NBS-LRR CLASS) FAMILY"/>
    <property type="match status" value="1"/>
</dbReference>
<evidence type="ECO:0000259" key="3">
    <source>
        <dbReference type="PROSITE" id="PS50104"/>
    </source>
</evidence>
<accession>A0A087HS68</accession>
<dbReference type="GO" id="GO:0006952">
    <property type="term" value="P:defense response"/>
    <property type="evidence" value="ECO:0007669"/>
    <property type="project" value="InterPro"/>
</dbReference>
<keyword evidence="5" id="KW-1185">Reference proteome</keyword>
<organism evidence="4 5">
    <name type="scientific">Arabis alpina</name>
    <name type="common">Alpine rock-cress</name>
    <dbReference type="NCBI Taxonomy" id="50452"/>
    <lineage>
        <taxon>Eukaryota</taxon>
        <taxon>Viridiplantae</taxon>
        <taxon>Streptophyta</taxon>
        <taxon>Embryophyta</taxon>
        <taxon>Tracheophyta</taxon>
        <taxon>Spermatophyta</taxon>
        <taxon>Magnoliopsida</taxon>
        <taxon>eudicotyledons</taxon>
        <taxon>Gunneridae</taxon>
        <taxon>Pentapetalae</taxon>
        <taxon>rosids</taxon>
        <taxon>malvids</taxon>
        <taxon>Brassicales</taxon>
        <taxon>Brassicaceae</taxon>
        <taxon>Arabideae</taxon>
        <taxon>Arabis</taxon>
    </lineage>
</organism>
<dbReference type="SUPFAM" id="SSF52200">
    <property type="entry name" value="Toll/Interleukin receptor TIR domain"/>
    <property type="match status" value="1"/>
</dbReference>